<dbReference type="AlphaFoldDB" id="A0AAE0MGI8"/>
<reference evidence="3" key="2">
    <citation type="submission" date="2023-06" db="EMBL/GenBank/DDBJ databases">
        <authorList>
            <consortium name="Lawrence Berkeley National Laboratory"/>
            <person name="Haridas S."/>
            <person name="Hensen N."/>
            <person name="Bonometti L."/>
            <person name="Westerberg I."/>
            <person name="Brannstrom I.O."/>
            <person name="Guillou S."/>
            <person name="Cros-Aarteil S."/>
            <person name="Calhoun S."/>
            <person name="Kuo A."/>
            <person name="Mondo S."/>
            <person name="Pangilinan J."/>
            <person name="Riley R."/>
            <person name="Labutti K."/>
            <person name="Andreopoulos B."/>
            <person name="Lipzen A."/>
            <person name="Chen C."/>
            <person name="Yanf M."/>
            <person name="Daum C."/>
            <person name="Ng V."/>
            <person name="Clum A."/>
            <person name="Steindorff A."/>
            <person name="Ohm R."/>
            <person name="Martin F."/>
            <person name="Silar P."/>
            <person name="Natvig D."/>
            <person name="Lalanne C."/>
            <person name="Gautier V."/>
            <person name="Ament-Velasquez S.L."/>
            <person name="Kruys A."/>
            <person name="Hutchinson M.I."/>
            <person name="Powell A.J."/>
            <person name="Barry K."/>
            <person name="Miller A.N."/>
            <person name="Grigoriev I.V."/>
            <person name="Debuchy R."/>
            <person name="Gladieux P."/>
            <person name="Thoren M.H."/>
            <person name="Johannesson H."/>
        </authorList>
    </citation>
    <scope>NUCLEOTIDE SEQUENCE</scope>
    <source>
        <strain evidence="3">CBS 118394</strain>
    </source>
</reference>
<dbReference type="Proteomes" id="UP001283341">
    <property type="component" value="Unassembled WGS sequence"/>
</dbReference>
<keyword evidence="4" id="KW-1185">Reference proteome</keyword>
<evidence type="ECO:0000313" key="4">
    <source>
        <dbReference type="Proteomes" id="UP001283341"/>
    </source>
</evidence>
<evidence type="ECO:0000256" key="1">
    <source>
        <dbReference type="SAM" id="Coils"/>
    </source>
</evidence>
<evidence type="ECO:0000313" key="3">
    <source>
        <dbReference type="EMBL" id="KAK3330873.1"/>
    </source>
</evidence>
<feature type="coiled-coil region" evidence="1">
    <location>
        <begin position="223"/>
        <end position="309"/>
    </location>
</feature>
<gene>
    <name evidence="3" type="ORF">B0H66DRAFT_77801</name>
</gene>
<name>A0AAE0MGI8_9PEZI</name>
<organism evidence="3 4">
    <name type="scientific">Apodospora peruviana</name>
    <dbReference type="NCBI Taxonomy" id="516989"/>
    <lineage>
        <taxon>Eukaryota</taxon>
        <taxon>Fungi</taxon>
        <taxon>Dikarya</taxon>
        <taxon>Ascomycota</taxon>
        <taxon>Pezizomycotina</taxon>
        <taxon>Sordariomycetes</taxon>
        <taxon>Sordariomycetidae</taxon>
        <taxon>Sordariales</taxon>
        <taxon>Lasiosphaeriaceae</taxon>
        <taxon>Apodospora</taxon>
    </lineage>
</organism>
<proteinExistence type="predicted"/>
<sequence>MDKVLSHCNNCHSTIGQFMNLWTQIGKSYFSPVVEPNSDLEVDCQGTVRLGETGTLVEGCSLQDIVCANCATILGLKCIETPVNHVLHDNQFLLRHTYMQLTDDDDNDVEFVIQRVLDVREAPKVHTGGHETPNRGFAETVDLFQIQSDLQIQRENVNRIDSNGFMVVSSLDNRVSYIEDEASKLKGIVGNLRRDINDAQQGLISVKIEVNSVKQLAKDRAPLAELEKRLDSVASLLGEVRQEVSTMAGKFRQEMAEVRLELSQTQQNIETIKSHSKETVSSREYEKDMAALRAELAQLRRHMDNVRFKRTEPVDTPFPSRELDILTSSIAKIGNRASKVETLQMEFDILKGRVERVEANRRPPVVREPTDTTDTLDLPSYADAAQPLGRKRDSSGIGVAPGPDPAPKRQAFTSYSDHPAQPFDSSPDWLRPPGNEFTPSTPKLTKTGKVDKRYQRAGRSLNKGPQ</sequence>
<keyword evidence="1" id="KW-0175">Coiled coil</keyword>
<dbReference type="EMBL" id="JAUEDM010000001">
    <property type="protein sequence ID" value="KAK3330873.1"/>
    <property type="molecule type" value="Genomic_DNA"/>
</dbReference>
<protein>
    <submittedName>
        <fullName evidence="3">Uncharacterized protein</fullName>
    </submittedName>
</protein>
<accession>A0AAE0MGI8</accession>
<comment type="caution">
    <text evidence="3">The sequence shown here is derived from an EMBL/GenBank/DDBJ whole genome shotgun (WGS) entry which is preliminary data.</text>
</comment>
<feature type="region of interest" description="Disordered" evidence="2">
    <location>
        <begin position="360"/>
        <end position="466"/>
    </location>
</feature>
<reference evidence="3" key="1">
    <citation type="journal article" date="2023" name="Mol. Phylogenet. Evol.">
        <title>Genome-scale phylogeny and comparative genomics of the fungal order Sordariales.</title>
        <authorList>
            <person name="Hensen N."/>
            <person name="Bonometti L."/>
            <person name="Westerberg I."/>
            <person name="Brannstrom I.O."/>
            <person name="Guillou S."/>
            <person name="Cros-Aarteil S."/>
            <person name="Calhoun S."/>
            <person name="Haridas S."/>
            <person name="Kuo A."/>
            <person name="Mondo S."/>
            <person name="Pangilinan J."/>
            <person name="Riley R."/>
            <person name="LaButti K."/>
            <person name="Andreopoulos B."/>
            <person name="Lipzen A."/>
            <person name="Chen C."/>
            <person name="Yan M."/>
            <person name="Daum C."/>
            <person name="Ng V."/>
            <person name="Clum A."/>
            <person name="Steindorff A."/>
            <person name="Ohm R.A."/>
            <person name="Martin F."/>
            <person name="Silar P."/>
            <person name="Natvig D.O."/>
            <person name="Lalanne C."/>
            <person name="Gautier V."/>
            <person name="Ament-Velasquez S.L."/>
            <person name="Kruys A."/>
            <person name="Hutchinson M.I."/>
            <person name="Powell A.J."/>
            <person name="Barry K."/>
            <person name="Miller A.N."/>
            <person name="Grigoriev I.V."/>
            <person name="Debuchy R."/>
            <person name="Gladieux P."/>
            <person name="Hiltunen Thoren M."/>
            <person name="Johannesson H."/>
        </authorList>
    </citation>
    <scope>NUCLEOTIDE SEQUENCE</scope>
    <source>
        <strain evidence="3">CBS 118394</strain>
    </source>
</reference>
<evidence type="ECO:0000256" key="2">
    <source>
        <dbReference type="SAM" id="MobiDB-lite"/>
    </source>
</evidence>